<name>A0ACB8RQH5_9AGAM</name>
<evidence type="ECO:0000313" key="1">
    <source>
        <dbReference type="EMBL" id="KAI0045810.1"/>
    </source>
</evidence>
<accession>A0ACB8RQH5</accession>
<sequence>MCCPASVMLLGCLRSQKSKTMSYMALATTADLDAVDKYEFAQWLLEETGEFFPSTDEMKVDGTFDIHTLDDVEARIQALQTRHTKELEKLYARQAEQYHDEALDRYAAYDETPAYVKACADYMPSIKMTYSTSRGPGANTLEAKFLSEMNTLRSTQVGGLKPLFDVRADLRTQDNEARRRRDRAFPASVAEYRGITNRDISLRIAQFLAADAGKQEAMMTQFGWAHRQVQTLKDAYAADAKLKEDVQRRMSEATVTDPRRKTSGISLG</sequence>
<gene>
    <name evidence="1" type="ORF">FA95DRAFT_1596621</name>
</gene>
<proteinExistence type="predicted"/>
<dbReference type="Proteomes" id="UP000814033">
    <property type="component" value="Unassembled WGS sequence"/>
</dbReference>
<keyword evidence="2" id="KW-1185">Reference proteome</keyword>
<dbReference type="EMBL" id="MU275941">
    <property type="protein sequence ID" value="KAI0045810.1"/>
    <property type="molecule type" value="Genomic_DNA"/>
</dbReference>
<evidence type="ECO:0000313" key="2">
    <source>
        <dbReference type="Proteomes" id="UP000814033"/>
    </source>
</evidence>
<comment type="caution">
    <text evidence="1">The sequence shown here is derived from an EMBL/GenBank/DDBJ whole genome shotgun (WGS) entry which is preliminary data.</text>
</comment>
<protein>
    <submittedName>
        <fullName evidence="1">Uncharacterized protein</fullName>
    </submittedName>
</protein>
<organism evidence="1 2">
    <name type="scientific">Auriscalpium vulgare</name>
    <dbReference type="NCBI Taxonomy" id="40419"/>
    <lineage>
        <taxon>Eukaryota</taxon>
        <taxon>Fungi</taxon>
        <taxon>Dikarya</taxon>
        <taxon>Basidiomycota</taxon>
        <taxon>Agaricomycotina</taxon>
        <taxon>Agaricomycetes</taxon>
        <taxon>Russulales</taxon>
        <taxon>Auriscalpiaceae</taxon>
        <taxon>Auriscalpium</taxon>
    </lineage>
</organism>
<reference evidence="1" key="1">
    <citation type="submission" date="2021-02" db="EMBL/GenBank/DDBJ databases">
        <authorList>
            <consortium name="DOE Joint Genome Institute"/>
            <person name="Ahrendt S."/>
            <person name="Looney B.P."/>
            <person name="Miyauchi S."/>
            <person name="Morin E."/>
            <person name="Drula E."/>
            <person name="Courty P.E."/>
            <person name="Chicoki N."/>
            <person name="Fauchery L."/>
            <person name="Kohler A."/>
            <person name="Kuo A."/>
            <person name="Labutti K."/>
            <person name="Pangilinan J."/>
            <person name="Lipzen A."/>
            <person name="Riley R."/>
            <person name="Andreopoulos W."/>
            <person name="He G."/>
            <person name="Johnson J."/>
            <person name="Barry K.W."/>
            <person name="Grigoriev I.V."/>
            <person name="Nagy L."/>
            <person name="Hibbett D."/>
            <person name="Henrissat B."/>
            <person name="Matheny P.B."/>
            <person name="Labbe J."/>
            <person name="Martin F."/>
        </authorList>
    </citation>
    <scope>NUCLEOTIDE SEQUENCE</scope>
    <source>
        <strain evidence="1">FP105234-sp</strain>
    </source>
</reference>
<reference evidence="1" key="2">
    <citation type="journal article" date="2022" name="New Phytol.">
        <title>Evolutionary transition to the ectomycorrhizal habit in the genomes of a hyperdiverse lineage of mushroom-forming fungi.</title>
        <authorList>
            <person name="Looney B."/>
            <person name="Miyauchi S."/>
            <person name="Morin E."/>
            <person name="Drula E."/>
            <person name="Courty P.E."/>
            <person name="Kohler A."/>
            <person name="Kuo A."/>
            <person name="LaButti K."/>
            <person name="Pangilinan J."/>
            <person name="Lipzen A."/>
            <person name="Riley R."/>
            <person name="Andreopoulos W."/>
            <person name="He G."/>
            <person name="Johnson J."/>
            <person name="Nolan M."/>
            <person name="Tritt A."/>
            <person name="Barry K.W."/>
            <person name="Grigoriev I.V."/>
            <person name="Nagy L.G."/>
            <person name="Hibbett D."/>
            <person name="Henrissat B."/>
            <person name="Matheny P.B."/>
            <person name="Labbe J."/>
            <person name="Martin F.M."/>
        </authorList>
    </citation>
    <scope>NUCLEOTIDE SEQUENCE</scope>
    <source>
        <strain evidence="1">FP105234-sp</strain>
    </source>
</reference>